<dbReference type="KEGG" id="pbh:AAW51_2740"/>
<protein>
    <submittedName>
        <fullName evidence="1">Uncharacterized protein</fullName>
    </submittedName>
</protein>
<name>A0A0G3BQ05_9BURK</name>
<evidence type="ECO:0000313" key="2">
    <source>
        <dbReference type="Proteomes" id="UP000035352"/>
    </source>
</evidence>
<dbReference type="STRING" id="413882.AAW51_2740"/>
<organism evidence="1 2">
    <name type="scientific">Caldimonas brevitalea</name>
    <dbReference type="NCBI Taxonomy" id="413882"/>
    <lineage>
        <taxon>Bacteria</taxon>
        <taxon>Pseudomonadati</taxon>
        <taxon>Pseudomonadota</taxon>
        <taxon>Betaproteobacteria</taxon>
        <taxon>Burkholderiales</taxon>
        <taxon>Sphaerotilaceae</taxon>
        <taxon>Caldimonas</taxon>
    </lineage>
</organism>
<dbReference type="Proteomes" id="UP000035352">
    <property type="component" value="Chromosome"/>
</dbReference>
<evidence type="ECO:0000313" key="1">
    <source>
        <dbReference type="EMBL" id="AKJ29431.1"/>
    </source>
</evidence>
<proteinExistence type="predicted"/>
<sequence length="180" mass="20259">MTLFGVAALRLWLELEADPMVRQLCERPVLIPDVRPPCTVDFWVERGDRQDFLLVRRPESAQLRVEALEAFKAWASSQGCGVQEVVLAPDTVGRARWRTAWVQILQYINAHSEQVPPGLVRRAEHEATSTRSIGDLCQIIAYHPGVLVRTAAYLLVYRGTHRLVDLAEHGLSDATLLEPL</sequence>
<gene>
    <name evidence="1" type="ORF">AAW51_2740</name>
</gene>
<keyword evidence="2" id="KW-1185">Reference proteome</keyword>
<reference evidence="1 2" key="1">
    <citation type="submission" date="2015-05" db="EMBL/GenBank/DDBJ databases">
        <authorList>
            <person name="Tang B."/>
            <person name="Yu Y."/>
        </authorList>
    </citation>
    <scope>NUCLEOTIDE SEQUENCE [LARGE SCALE GENOMIC DNA]</scope>
    <source>
        <strain evidence="1 2">DSM 7029</strain>
    </source>
</reference>
<accession>A0A0G3BQ05</accession>
<dbReference type="AlphaFoldDB" id="A0A0G3BQ05"/>
<dbReference type="EMBL" id="CP011371">
    <property type="protein sequence ID" value="AKJ29431.1"/>
    <property type="molecule type" value="Genomic_DNA"/>
</dbReference>